<dbReference type="Pfam" id="PF07992">
    <property type="entry name" value="Pyr_redox_2"/>
    <property type="match status" value="1"/>
</dbReference>
<dbReference type="eggNOG" id="KOG2495">
    <property type="taxonomic scope" value="Eukaryota"/>
</dbReference>
<dbReference type="InterPro" id="IPR036188">
    <property type="entry name" value="FAD/NAD-bd_sf"/>
</dbReference>
<dbReference type="OrthoDB" id="202203at2759"/>
<dbReference type="AlphaFoldDB" id="A0A177AIV7"/>
<dbReference type="RefSeq" id="XP_024326518.1">
    <property type="nucleotide sequence ID" value="XM_024465575.1"/>
</dbReference>
<sequence length="394" mass="41832">MATKSKVHEIVILGSHFAGLGTAHSLLRDIIPTLSKQTPNVTYHVTIVAPHTEYFYNIPGPRYLVRKELIDPSKLFFPIAGALKGYKADQYATVQGKATAVNPESKVVSVALQDGATLEIEYQSLVIATGTTSNSKLWQINDHQDVTKDLYLSVQAALLTAKRVLIAGGGAVGVETAGEIATHYPKAEITILSGSDRLLRRLVPGNSSSAEARLSALGVKTVHKTRVRSAAETATGATTVVFNDGTTQTVDVYIDATGGKPNTSFLPPAWVDSKGYVITDGGKTLRTPTAGVYALGDVADYSNGSLIDAMASIVPVATSIGIDIATGAGNGELFKQKLFKGMKGTQIVPTGPSSGVGQVMGWRVPGWFVWLIKSRTFFVEKAEPTWMGLEIAKA</sequence>
<organism evidence="2">
    <name type="scientific">Pseudogymnoascus destructans</name>
    <dbReference type="NCBI Taxonomy" id="655981"/>
    <lineage>
        <taxon>Eukaryota</taxon>
        <taxon>Fungi</taxon>
        <taxon>Dikarya</taxon>
        <taxon>Ascomycota</taxon>
        <taxon>Pezizomycotina</taxon>
        <taxon>Leotiomycetes</taxon>
        <taxon>Thelebolales</taxon>
        <taxon>Thelebolaceae</taxon>
        <taxon>Pseudogymnoascus</taxon>
    </lineage>
</organism>
<gene>
    <name evidence="2" type="ORF">VC83_01903</name>
</gene>
<dbReference type="GeneID" id="36284990"/>
<feature type="domain" description="FAD/NAD(P)-binding" evidence="1">
    <location>
        <begin position="9"/>
        <end position="303"/>
    </location>
</feature>
<protein>
    <recommendedName>
        <fullName evidence="1">FAD/NAD(P)-binding domain-containing protein</fullName>
    </recommendedName>
</protein>
<dbReference type="EMBL" id="KV441389">
    <property type="protein sequence ID" value="OAF61241.1"/>
    <property type="molecule type" value="Genomic_DNA"/>
</dbReference>
<dbReference type="InterPro" id="IPR023753">
    <property type="entry name" value="FAD/NAD-binding_dom"/>
</dbReference>
<dbReference type="GO" id="GO:0004174">
    <property type="term" value="F:electron-transferring-flavoprotein dehydrogenase activity"/>
    <property type="evidence" value="ECO:0007669"/>
    <property type="project" value="TreeGrafter"/>
</dbReference>
<dbReference type="GO" id="GO:0050660">
    <property type="term" value="F:flavin adenine dinucleotide binding"/>
    <property type="evidence" value="ECO:0007669"/>
    <property type="project" value="TreeGrafter"/>
</dbReference>
<accession>A0A177AIV7</accession>
<evidence type="ECO:0000313" key="2">
    <source>
        <dbReference type="EMBL" id="OAF61241.1"/>
    </source>
</evidence>
<proteinExistence type="predicted"/>
<dbReference type="Gene3D" id="3.50.50.100">
    <property type="match status" value="1"/>
</dbReference>
<dbReference type="PRINTS" id="PR00368">
    <property type="entry name" value="FADPNR"/>
</dbReference>
<reference evidence="2" key="1">
    <citation type="submission" date="2016-03" db="EMBL/GenBank/DDBJ databases">
        <title>Updated assembly of Pseudogymnoascus destructans, the fungus causing white-nose syndrome of bats.</title>
        <authorList>
            <person name="Palmer J.M."/>
            <person name="Drees K.P."/>
            <person name="Foster J.T."/>
            <person name="Lindner D.L."/>
        </authorList>
    </citation>
    <scope>NUCLEOTIDE SEQUENCE [LARGE SCALE GENOMIC DNA]</scope>
    <source>
        <strain evidence="2">20631-21</strain>
    </source>
</reference>
<dbReference type="PANTHER" id="PTHR43735">
    <property type="entry name" value="APOPTOSIS-INDUCING FACTOR 1"/>
    <property type="match status" value="1"/>
</dbReference>
<dbReference type="GO" id="GO:0005737">
    <property type="term" value="C:cytoplasm"/>
    <property type="evidence" value="ECO:0007669"/>
    <property type="project" value="TreeGrafter"/>
</dbReference>
<name>A0A177AIV7_9PEZI</name>
<evidence type="ECO:0000259" key="1">
    <source>
        <dbReference type="Pfam" id="PF07992"/>
    </source>
</evidence>
<dbReference type="PRINTS" id="PR00411">
    <property type="entry name" value="PNDRDTASEI"/>
</dbReference>
<dbReference type="Proteomes" id="UP000077154">
    <property type="component" value="Unassembled WGS sequence"/>
</dbReference>
<dbReference type="VEuPathDB" id="FungiDB:GMDG_04006"/>
<dbReference type="PANTHER" id="PTHR43735:SF25">
    <property type="entry name" value="NAD(P)H DEHYDROGENASE 3"/>
    <property type="match status" value="1"/>
</dbReference>
<dbReference type="SUPFAM" id="SSF51905">
    <property type="entry name" value="FAD/NAD(P)-binding domain"/>
    <property type="match status" value="1"/>
</dbReference>